<dbReference type="GO" id="GO:0008270">
    <property type="term" value="F:zinc ion binding"/>
    <property type="evidence" value="ECO:0007669"/>
    <property type="project" value="UniProtKB-KW"/>
</dbReference>
<sequence length="770" mass="86555">MKHQNEPMGLDGEEENAQLLGSSSEEEIFDMGTDATSLELRTYPAKKEAGGKARQKNNEQAGLSSIGCLMHILKGNIGTGLLALPLATKHAGIVCGPLLLLFVAALAVHSMHLLSQNSVILAKQNSTGPLDYAGVVEYAVRFGAVKWLQKFHKSFRHAVNVFIFITQLGFCCVYFVFMAESLVQILEFYEFAFIPSVRLMTILLFVPVVSLCMIDNLRSLAPLSIIANFAMVFAVIIIYYFCIVYSVNSNFATPPSKLPKFASLAEFPTAFGSAVFSYEGIAVVLPLQNSMNCPFKSALNTGMLIVSIMYMSMAILGYLAFGDSICGSITLNLPEESLYVFVKLIYCFAIFITYALQFYVPISILFPRTSETTSTIRKKLAQIFLVAITCGLAIGVPDLGDFIIPAPNPQSPNEMLFYQQQMPGHEHACHRDILLSRRINSQTHYSRVRSMPYHAARQDGPSYIGFQLCKEIIDAKPCSYGDNCTFAQSEIELEVWNAEKRGDFMRAWVTNNWSPADSLPYLKGILNRYGGNFGFSNVSTDPNRPKRQLYHKREVRIRDPRNCKTEICWHEQRDPGSCKVKDTCHFAHSDLELEVWMLLRSSSISAQQLVAFSENGTLGNKRKNPDINNEMNDVSTLPIDEFVREIQVKCCKCVSSMGPDAPLCNTTSQGHGQQKTLIIKDSQANQYLVRNLFGVFKNQSLPKKFLMCQNMRERNECHYQNACLFSHSPAEVCVWRFQKDREIRNQEELYRAILDECQAGPTEAKRSLYD</sequence>
<evidence type="ECO:0000256" key="6">
    <source>
        <dbReference type="SAM" id="MobiDB-lite"/>
    </source>
</evidence>
<accession>E4XGV7</accession>
<evidence type="ECO:0000256" key="4">
    <source>
        <dbReference type="ARBA" id="ARBA00023136"/>
    </source>
</evidence>
<feature type="transmembrane region" description="Helical" evidence="7">
    <location>
        <begin position="299"/>
        <end position="321"/>
    </location>
</feature>
<keyword evidence="3 7" id="KW-1133">Transmembrane helix</keyword>
<feature type="transmembrane region" description="Helical" evidence="7">
    <location>
        <begin position="61"/>
        <end position="84"/>
    </location>
</feature>
<dbReference type="InterPro" id="IPR013057">
    <property type="entry name" value="AA_transpt_TM"/>
</dbReference>
<dbReference type="Proteomes" id="UP000001307">
    <property type="component" value="Unassembled WGS sequence"/>
</dbReference>
<feature type="transmembrane region" description="Helical" evidence="7">
    <location>
        <begin position="267"/>
        <end position="287"/>
    </location>
</feature>
<feature type="region of interest" description="Disordered" evidence="6">
    <location>
        <begin position="1"/>
        <end position="25"/>
    </location>
</feature>
<reference evidence="9" key="1">
    <citation type="journal article" date="2010" name="Science">
        <title>Plasticity of animal genome architecture unmasked by rapid evolution of a pelagic tunicate.</title>
        <authorList>
            <person name="Denoeud F."/>
            <person name="Henriet S."/>
            <person name="Mungpakdee S."/>
            <person name="Aury J.M."/>
            <person name="Da Silva C."/>
            <person name="Brinkmann H."/>
            <person name="Mikhaleva J."/>
            <person name="Olsen L.C."/>
            <person name="Jubin C."/>
            <person name="Canestro C."/>
            <person name="Bouquet J.M."/>
            <person name="Danks G."/>
            <person name="Poulain J."/>
            <person name="Campsteijn C."/>
            <person name="Adamski M."/>
            <person name="Cross I."/>
            <person name="Yadetie F."/>
            <person name="Muffato M."/>
            <person name="Louis A."/>
            <person name="Butcher S."/>
            <person name="Tsagkogeorga G."/>
            <person name="Konrad A."/>
            <person name="Singh S."/>
            <person name="Jensen M.F."/>
            <person name="Cong E.H."/>
            <person name="Eikeseth-Otteraa H."/>
            <person name="Noel B."/>
            <person name="Anthouard V."/>
            <person name="Porcel B.M."/>
            <person name="Kachouri-Lafond R."/>
            <person name="Nishino A."/>
            <person name="Ugolini M."/>
            <person name="Chourrout P."/>
            <person name="Nishida H."/>
            <person name="Aasland R."/>
            <person name="Huzurbazar S."/>
            <person name="Westhof E."/>
            <person name="Delsuc F."/>
            <person name="Lehrach H."/>
            <person name="Reinhardt R."/>
            <person name="Weissenbach J."/>
            <person name="Roy S.W."/>
            <person name="Artiguenave F."/>
            <person name="Postlethwait J.H."/>
            <person name="Manak J.R."/>
            <person name="Thompson E.M."/>
            <person name="Jaillon O."/>
            <person name="Du Pasquier L."/>
            <person name="Boudinot P."/>
            <person name="Liberles D.A."/>
            <person name="Volff J.N."/>
            <person name="Philippe H."/>
            <person name="Lenhard B."/>
            <person name="Roest Crollius H."/>
            <person name="Wincker P."/>
            <person name="Chourrout D."/>
        </authorList>
    </citation>
    <scope>NUCLEOTIDE SEQUENCE [LARGE SCALE GENOMIC DNA]</scope>
</reference>
<protein>
    <recommendedName>
        <fullName evidence="8">C3H1-type domain-containing protein</fullName>
    </recommendedName>
</protein>
<dbReference type="AlphaFoldDB" id="E4XGV7"/>
<feature type="transmembrane region" description="Helical" evidence="7">
    <location>
        <begin position="191"/>
        <end position="214"/>
    </location>
</feature>
<keyword evidence="10" id="KW-1185">Reference proteome</keyword>
<feature type="transmembrane region" description="Helical" evidence="7">
    <location>
        <begin position="90"/>
        <end position="108"/>
    </location>
</feature>
<feature type="transmembrane region" description="Helical" evidence="7">
    <location>
        <begin position="226"/>
        <end position="247"/>
    </location>
</feature>
<feature type="transmembrane region" description="Helical" evidence="7">
    <location>
        <begin position="341"/>
        <end position="362"/>
    </location>
</feature>
<feature type="domain" description="C3H1-type" evidence="8">
    <location>
        <begin position="702"/>
        <end position="730"/>
    </location>
</feature>
<evidence type="ECO:0000256" key="7">
    <source>
        <dbReference type="SAM" id="Phobius"/>
    </source>
</evidence>
<name>E4XGV7_OIKDI</name>
<organism evidence="9">
    <name type="scientific">Oikopleura dioica</name>
    <name type="common">Tunicate</name>
    <dbReference type="NCBI Taxonomy" id="34765"/>
    <lineage>
        <taxon>Eukaryota</taxon>
        <taxon>Metazoa</taxon>
        <taxon>Chordata</taxon>
        <taxon>Tunicata</taxon>
        <taxon>Appendicularia</taxon>
        <taxon>Copelata</taxon>
        <taxon>Oikopleuridae</taxon>
        <taxon>Oikopleura</taxon>
    </lineage>
</organism>
<keyword evidence="5" id="KW-0479">Metal-binding</keyword>
<dbReference type="GO" id="GO:0015180">
    <property type="term" value="F:L-alanine transmembrane transporter activity"/>
    <property type="evidence" value="ECO:0007669"/>
    <property type="project" value="TreeGrafter"/>
</dbReference>
<feature type="transmembrane region" description="Helical" evidence="7">
    <location>
        <begin position="383"/>
        <end position="404"/>
    </location>
</feature>
<feature type="zinc finger region" description="C3H1-type" evidence="5">
    <location>
        <begin position="702"/>
        <end position="730"/>
    </location>
</feature>
<dbReference type="InterPro" id="IPR000571">
    <property type="entry name" value="Znf_CCCH"/>
</dbReference>
<dbReference type="GO" id="GO:0015193">
    <property type="term" value="F:L-proline transmembrane transporter activity"/>
    <property type="evidence" value="ECO:0007669"/>
    <property type="project" value="TreeGrafter"/>
</dbReference>
<feature type="domain" description="C3H1-type" evidence="8">
    <location>
        <begin position="562"/>
        <end position="591"/>
    </location>
</feature>
<dbReference type="InParanoid" id="E4XGV7"/>
<keyword evidence="4 7" id="KW-0472">Membrane</keyword>
<keyword evidence="5" id="KW-0863">Zinc-finger</keyword>
<evidence type="ECO:0000259" key="8">
    <source>
        <dbReference type="PROSITE" id="PS50103"/>
    </source>
</evidence>
<evidence type="ECO:0000256" key="1">
    <source>
        <dbReference type="ARBA" id="ARBA00004141"/>
    </source>
</evidence>
<evidence type="ECO:0000256" key="5">
    <source>
        <dbReference type="PROSITE-ProRule" id="PRU00723"/>
    </source>
</evidence>
<keyword evidence="5" id="KW-0862">Zinc</keyword>
<dbReference type="OrthoDB" id="1684102at2759"/>
<dbReference type="Pfam" id="PF01490">
    <property type="entry name" value="Aa_trans"/>
    <property type="match status" value="1"/>
</dbReference>
<dbReference type="GO" id="GO:0005774">
    <property type="term" value="C:vacuolar membrane"/>
    <property type="evidence" value="ECO:0007669"/>
    <property type="project" value="TreeGrafter"/>
</dbReference>
<gene>
    <name evidence="9" type="ORF">GSOID_T00010722001</name>
</gene>
<dbReference type="PANTHER" id="PTHR22950:SF349">
    <property type="entry name" value="AMINO ACID TRANSPORTER TRANSMEMBRANE DOMAIN-CONTAINING PROTEIN"/>
    <property type="match status" value="1"/>
</dbReference>
<feature type="transmembrane region" description="Helical" evidence="7">
    <location>
        <begin position="158"/>
        <end position="179"/>
    </location>
</feature>
<dbReference type="PANTHER" id="PTHR22950">
    <property type="entry name" value="AMINO ACID TRANSPORTER"/>
    <property type="match status" value="1"/>
</dbReference>
<dbReference type="Gene3D" id="4.10.1000.10">
    <property type="entry name" value="Zinc finger, CCCH-type"/>
    <property type="match status" value="1"/>
</dbReference>
<dbReference type="EMBL" id="FN653049">
    <property type="protein sequence ID" value="CBY09905.1"/>
    <property type="molecule type" value="Genomic_DNA"/>
</dbReference>
<feature type="zinc finger region" description="C3H1-type" evidence="5">
    <location>
        <begin position="562"/>
        <end position="591"/>
    </location>
</feature>
<evidence type="ECO:0000256" key="2">
    <source>
        <dbReference type="ARBA" id="ARBA00022692"/>
    </source>
</evidence>
<evidence type="ECO:0000256" key="3">
    <source>
        <dbReference type="ARBA" id="ARBA00022989"/>
    </source>
</evidence>
<evidence type="ECO:0000313" key="10">
    <source>
        <dbReference type="Proteomes" id="UP000001307"/>
    </source>
</evidence>
<comment type="subcellular location">
    <subcellularLocation>
        <location evidence="1">Membrane</location>
        <topology evidence="1">Multi-pass membrane protein</topology>
    </subcellularLocation>
</comment>
<keyword evidence="2 7" id="KW-0812">Transmembrane</keyword>
<proteinExistence type="predicted"/>
<evidence type="ECO:0000313" key="9">
    <source>
        <dbReference type="EMBL" id="CBY09905.1"/>
    </source>
</evidence>
<dbReference type="PROSITE" id="PS50103">
    <property type="entry name" value="ZF_C3H1"/>
    <property type="match status" value="2"/>
</dbReference>